<accession>A0A212KMZ3</accession>
<dbReference type="AlphaFoldDB" id="A0A212KMZ3"/>
<dbReference type="InterPro" id="IPR008861">
    <property type="entry name" value="GpX-like"/>
</dbReference>
<reference evidence="1" key="1">
    <citation type="submission" date="2016-04" db="EMBL/GenBank/DDBJ databases">
        <authorList>
            <person name="Evans L.H."/>
            <person name="Alamgir A."/>
            <person name="Owens N."/>
            <person name="Weber N.D."/>
            <person name="Virtaneva K."/>
            <person name="Barbian K."/>
            <person name="Babar A."/>
            <person name="Rosenke K."/>
        </authorList>
    </citation>
    <scope>NUCLEOTIDE SEQUENCE</scope>
    <source>
        <strain evidence="1">86</strain>
    </source>
</reference>
<proteinExistence type="predicted"/>
<sequence>MAAKYQTREGDTIDRICWAYYGRTSGAVEAVLEANRATGLAARGPILPAGLVIDLPDLEAASAETTISLWD</sequence>
<protein>
    <submittedName>
        <fullName evidence="1">Tail protein X</fullName>
    </submittedName>
</protein>
<dbReference type="Pfam" id="PF05489">
    <property type="entry name" value="Phage_tail_X"/>
    <property type="match status" value="1"/>
</dbReference>
<organism evidence="1">
    <name type="scientific">uncultured Alphaproteobacteria bacterium</name>
    <dbReference type="NCBI Taxonomy" id="91750"/>
    <lineage>
        <taxon>Bacteria</taxon>
        <taxon>Pseudomonadati</taxon>
        <taxon>Pseudomonadota</taxon>
        <taxon>Alphaproteobacteria</taxon>
        <taxon>environmental samples</taxon>
    </lineage>
</organism>
<name>A0A212KMZ3_9PROT</name>
<dbReference type="EMBL" id="FLUO01000004">
    <property type="protein sequence ID" value="SBW13018.1"/>
    <property type="molecule type" value="Genomic_DNA"/>
</dbReference>
<evidence type="ECO:0000313" key="1">
    <source>
        <dbReference type="EMBL" id="SBW13018.1"/>
    </source>
</evidence>
<gene>
    <name evidence="1" type="primary">X</name>
    <name evidence="1" type="ORF">KL86APRO_40040</name>
</gene>